<feature type="domain" description="Peptidase M14" evidence="4">
    <location>
        <begin position="1"/>
        <end position="287"/>
    </location>
</feature>
<protein>
    <submittedName>
        <fullName evidence="5">Putative carboxypeptidase A1 isoform X1</fullName>
    </submittedName>
</protein>
<dbReference type="Pfam" id="PF00246">
    <property type="entry name" value="Peptidase_M14"/>
    <property type="match status" value="1"/>
</dbReference>
<comment type="cofactor">
    <cofactor evidence="1">
        <name>Zn(2+)</name>
        <dbReference type="ChEBI" id="CHEBI:29105"/>
    </cofactor>
</comment>
<dbReference type="Proteomes" id="UP000230750">
    <property type="component" value="Unassembled WGS sequence"/>
</dbReference>
<evidence type="ECO:0000313" key="6">
    <source>
        <dbReference type="Proteomes" id="UP000230750"/>
    </source>
</evidence>
<dbReference type="SUPFAM" id="SSF53187">
    <property type="entry name" value="Zn-dependent exopeptidases"/>
    <property type="match status" value="1"/>
</dbReference>
<comment type="caution">
    <text evidence="5">The sequence shown here is derived from an EMBL/GenBank/DDBJ whole genome shotgun (WGS) entry which is preliminary data.</text>
</comment>
<accession>A0A2G8L4E4</accession>
<dbReference type="GO" id="GO:0006508">
    <property type="term" value="P:proteolysis"/>
    <property type="evidence" value="ECO:0007669"/>
    <property type="project" value="InterPro"/>
</dbReference>
<keyword evidence="6" id="KW-1185">Reference proteome</keyword>
<evidence type="ECO:0000313" key="5">
    <source>
        <dbReference type="EMBL" id="PIK55134.1"/>
    </source>
</evidence>
<keyword evidence="5" id="KW-0645">Protease</keyword>
<keyword evidence="5" id="KW-0121">Carboxypeptidase</keyword>
<proteinExistence type="inferred from homology"/>
<keyword evidence="5" id="KW-0378">Hydrolase</keyword>
<dbReference type="OrthoDB" id="3626597at2759"/>
<evidence type="ECO:0000256" key="1">
    <source>
        <dbReference type="ARBA" id="ARBA00001947"/>
    </source>
</evidence>
<dbReference type="CDD" id="cd06227">
    <property type="entry name" value="M14-CPA-like"/>
    <property type="match status" value="1"/>
</dbReference>
<dbReference type="InterPro" id="IPR000834">
    <property type="entry name" value="Peptidase_M14"/>
</dbReference>
<evidence type="ECO:0000259" key="4">
    <source>
        <dbReference type="PROSITE" id="PS52035"/>
    </source>
</evidence>
<dbReference type="Gene3D" id="3.40.630.10">
    <property type="entry name" value="Zn peptidases"/>
    <property type="match status" value="1"/>
</dbReference>
<dbReference type="AlphaFoldDB" id="A0A2G8L4E4"/>
<dbReference type="GO" id="GO:0004181">
    <property type="term" value="F:metallocarboxypeptidase activity"/>
    <property type="evidence" value="ECO:0007669"/>
    <property type="project" value="InterPro"/>
</dbReference>
<dbReference type="GO" id="GO:0008270">
    <property type="term" value="F:zinc ion binding"/>
    <property type="evidence" value="ECO:0007669"/>
    <property type="project" value="InterPro"/>
</dbReference>
<evidence type="ECO:0000256" key="2">
    <source>
        <dbReference type="ARBA" id="ARBA00005988"/>
    </source>
</evidence>
<dbReference type="PROSITE" id="PS52035">
    <property type="entry name" value="PEPTIDASE_M14"/>
    <property type="match status" value="1"/>
</dbReference>
<sequence>MRCLHGIKNVHHARCSGLLEFRKPSPVCNLNSEQLAMINKASQFVLHLKNFSQSDRTQQTLSSPKQKVLLSFGEHAREFFPVESALYFLKNITAGLTKPATSAQYKFSRTIFSNLEIFIIVLANPDGRHYIEKTKNYCWRGTSIGVDLDRNFDWNFGGKGSSSKPFDEEYRGHSSLSEPECAPYVELTQQHHFEAFVSFHSGIRQIFIPFADSLSAKEKRLPENADVQLHLAKRIAHASSQPFQFGVGYVLNPYPADGTIYDYMHGWKGVDAGSEALDDVMPIFESLLTFLIEWKDLKAHQYYHNLEQPEFGLPRNYMVPMVAVSMLLLVIFHRHLPASLSFRGYQRRRVVSLRSLSSTFAVGSSVKIT</sequence>
<gene>
    <name evidence="5" type="ORF">BSL78_07976</name>
</gene>
<dbReference type="InterPro" id="IPR034269">
    <property type="entry name" value="At5g42320_M14_CPD"/>
</dbReference>
<organism evidence="5 6">
    <name type="scientific">Stichopus japonicus</name>
    <name type="common">Sea cucumber</name>
    <dbReference type="NCBI Taxonomy" id="307972"/>
    <lineage>
        <taxon>Eukaryota</taxon>
        <taxon>Metazoa</taxon>
        <taxon>Echinodermata</taxon>
        <taxon>Eleutherozoa</taxon>
        <taxon>Echinozoa</taxon>
        <taxon>Holothuroidea</taxon>
        <taxon>Aspidochirotacea</taxon>
        <taxon>Aspidochirotida</taxon>
        <taxon>Stichopodidae</taxon>
        <taxon>Apostichopus</taxon>
    </lineage>
</organism>
<comment type="caution">
    <text evidence="3">Lacks conserved residue(s) required for the propagation of feature annotation.</text>
</comment>
<evidence type="ECO:0000256" key="3">
    <source>
        <dbReference type="PROSITE-ProRule" id="PRU01379"/>
    </source>
</evidence>
<dbReference type="SMART" id="SM00631">
    <property type="entry name" value="Zn_pept"/>
    <property type="match status" value="1"/>
</dbReference>
<name>A0A2G8L4E4_STIJA</name>
<dbReference type="EMBL" id="MRZV01000224">
    <property type="protein sequence ID" value="PIK55134.1"/>
    <property type="molecule type" value="Genomic_DNA"/>
</dbReference>
<dbReference type="PANTHER" id="PTHR11705:SF119">
    <property type="entry name" value="OS02G0119300 PROTEIN"/>
    <property type="match status" value="1"/>
</dbReference>
<reference evidence="5 6" key="1">
    <citation type="journal article" date="2017" name="PLoS Biol.">
        <title>The sea cucumber genome provides insights into morphological evolution and visceral regeneration.</title>
        <authorList>
            <person name="Zhang X."/>
            <person name="Sun L."/>
            <person name="Yuan J."/>
            <person name="Sun Y."/>
            <person name="Gao Y."/>
            <person name="Zhang L."/>
            <person name="Li S."/>
            <person name="Dai H."/>
            <person name="Hamel J.F."/>
            <person name="Liu C."/>
            <person name="Yu Y."/>
            <person name="Liu S."/>
            <person name="Lin W."/>
            <person name="Guo K."/>
            <person name="Jin S."/>
            <person name="Xu P."/>
            <person name="Storey K.B."/>
            <person name="Huan P."/>
            <person name="Zhang T."/>
            <person name="Zhou Y."/>
            <person name="Zhang J."/>
            <person name="Lin C."/>
            <person name="Li X."/>
            <person name="Xing L."/>
            <person name="Huo D."/>
            <person name="Sun M."/>
            <person name="Wang L."/>
            <person name="Mercier A."/>
            <person name="Li F."/>
            <person name="Yang H."/>
            <person name="Xiang J."/>
        </authorList>
    </citation>
    <scope>NUCLEOTIDE SEQUENCE [LARGE SCALE GENOMIC DNA]</scope>
    <source>
        <strain evidence="5">Shaxun</strain>
        <tissue evidence="5">Muscle</tissue>
    </source>
</reference>
<dbReference type="PANTHER" id="PTHR11705">
    <property type="entry name" value="PROTEASE FAMILY M14 CARBOXYPEPTIDASE A,B"/>
    <property type="match status" value="1"/>
</dbReference>
<dbReference type="GO" id="GO:0005615">
    <property type="term" value="C:extracellular space"/>
    <property type="evidence" value="ECO:0007669"/>
    <property type="project" value="TreeGrafter"/>
</dbReference>
<comment type="similarity">
    <text evidence="2 3">Belongs to the peptidase M14 family.</text>
</comment>